<dbReference type="GO" id="GO:0016491">
    <property type="term" value="F:oxidoreductase activity"/>
    <property type="evidence" value="ECO:0007669"/>
    <property type="project" value="UniProtKB-KW"/>
</dbReference>
<keyword evidence="1" id="KW-0560">Oxidoreductase</keyword>
<dbReference type="PROSITE" id="PS00062">
    <property type="entry name" value="ALDOKETO_REDUCTASE_2"/>
    <property type="match status" value="1"/>
</dbReference>
<evidence type="ECO:0000313" key="4">
    <source>
        <dbReference type="Proteomes" id="UP000630528"/>
    </source>
</evidence>
<gene>
    <name evidence="3" type="ORF">JJB11_14130</name>
</gene>
<comment type="caution">
    <text evidence="3">The sequence shown here is derived from an EMBL/GenBank/DDBJ whole genome shotgun (WGS) entry which is preliminary data.</text>
</comment>
<dbReference type="EMBL" id="JAEPWM010000005">
    <property type="protein sequence ID" value="MBK6007234.1"/>
    <property type="molecule type" value="Genomic_DNA"/>
</dbReference>
<evidence type="ECO:0000259" key="2">
    <source>
        <dbReference type="Pfam" id="PF00248"/>
    </source>
</evidence>
<dbReference type="FunFam" id="3.20.20.100:FF:000004">
    <property type="entry name" value="Oxidoreductase, aldo/keto reductase"/>
    <property type="match status" value="1"/>
</dbReference>
<dbReference type="PANTHER" id="PTHR43364:SF4">
    <property type="entry name" value="NAD(P)-LINKED OXIDOREDUCTASE SUPERFAMILY PROTEIN"/>
    <property type="match status" value="1"/>
</dbReference>
<dbReference type="RefSeq" id="WP_201172176.1">
    <property type="nucleotide sequence ID" value="NZ_JAEPWM010000005.1"/>
</dbReference>
<protein>
    <submittedName>
        <fullName evidence="3">Aldo/keto reductase</fullName>
    </submittedName>
</protein>
<dbReference type="InterPro" id="IPR023210">
    <property type="entry name" value="NADP_OxRdtase_dom"/>
</dbReference>
<dbReference type="SUPFAM" id="SSF51430">
    <property type="entry name" value="NAD(P)-linked oxidoreductase"/>
    <property type="match status" value="1"/>
</dbReference>
<evidence type="ECO:0000256" key="1">
    <source>
        <dbReference type="ARBA" id="ARBA00023002"/>
    </source>
</evidence>
<keyword evidence="4" id="KW-1185">Reference proteome</keyword>
<dbReference type="PANTHER" id="PTHR43364">
    <property type="entry name" value="NADH-SPECIFIC METHYLGLYOXAL REDUCTASE-RELATED"/>
    <property type="match status" value="1"/>
</dbReference>
<dbReference type="Pfam" id="PF00248">
    <property type="entry name" value="Aldo_ket_red"/>
    <property type="match status" value="1"/>
</dbReference>
<dbReference type="InterPro" id="IPR036812">
    <property type="entry name" value="NAD(P)_OxRdtase_dom_sf"/>
</dbReference>
<dbReference type="InterPro" id="IPR050523">
    <property type="entry name" value="AKR_Detox_Biosynth"/>
</dbReference>
<dbReference type="Gene3D" id="3.20.20.100">
    <property type="entry name" value="NADP-dependent oxidoreductase domain"/>
    <property type="match status" value="1"/>
</dbReference>
<evidence type="ECO:0000313" key="3">
    <source>
        <dbReference type="EMBL" id="MBK6007234.1"/>
    </source>
</evidence>
<feature type="domain" description="NADP-dependent oxidoreductase" evidence="2">
    <location>
        <begin position="15"/>
        <end position="319"/>
    </location>
</feature>
<accession>A0A934WLX8</accession>
<dbReference type="Proteomes" id="UP000630528">
    <property type="component" value="Unassembled WGS sequence"/>
</dbReference>
<reference evidence="3" key="1">
    <citation type="journal article" date="2012" name="J. Microbiol. Biotechnol.">
        <title>Ramlibacter ginsenosidimutans sp. nov., with ginsenoside-converting activity.</title>
        <authorList>
            <person name="Wang L."/>
            <person name="An D.S."/>
            <person name="Kim S.G."/>
            <person name="Jin F.X."/>
            <person name="Kim S.C."/>
            <person name="Lee S.T."/>
            <person name="Im W.T."/>
        </authorList>
    </citation>
    <scope>NUCLEOTIDE SEQUENCE</scope>
    <source>
        <strain evidence="3">KACC 17527</strain>
    </source>
</reference>
<dbReference type="AlphaFoldDB" id="A0A934WLX8"/>
<proteinExistence type="predicted"/>
<sequence>MQHVRFGCTGLKVSRLCLGTMTFGLQCDEETSRAIMDRAFDAGIDFFDTADVYPLGGGVEIAGRTEEVIGRWMQGRRHSLVIATKAAGRTGTRAWDEGNSRKHLLDAIDASLKRLGTDYVDLYQLHWDDANTPLDESLEALDVIVRSGRARHVGVSNFVAWRLAKMLGRADLLRVARPVSVQPRYSLLFRQFERDLLPLAQEEGLAVIPYNPLAGGMLTGKYKVGMQPQEGTRFTLGNAGARYQERYWHERELSVSTTFAQVAQQHGVVPAQAAIAWVLANPAITSVIIGASKAAQLADSVAAADLALAPELAARLEELTREFRYGDAVR</sequence>
<dbReference type="InterPro" id="IPR018170">
    <property type="entry name" value="Aldo/ket_reductase_CS"/>
</dbReference>
<dbReference type="GO" id="GO:0005829">
    <property type="term" value="C:cytosol"/>
    <property type="evidence" value="ECO:0007669"/>
    <property type="project" value="TreeGrafter"/>
</dbReference>
<name>A0A934WLX8_9BURK</name>
<organism evidence="3 4">
    <name type="scientific">Ramlibacter ginsenosidimutans</name>
    <dbReference type="NCBI Taxonomy" id="502333"/>
    <lineage>
        <taxon>Bacteria</taxon>
        <taxon>Pseudomonadati</taxon>
        <taxon>Pseudomonadota</taxon>
        <taxon>Betaproteobacteria</taxon>
        <taxon>Burkholderiales</taxon>
        <taxon>Comamonadaceae</taxon>
        <taxon>Ramlibacter</taxon>
    </lineage>
</organism>
<reference evidence="3" key="2">
    <citation type="submission" date="2021-01" db="EMBL/GenBank/DDBJ databases">
        <authorList>
            <person name="Kang M."/>
        </authorList>
    </citation>
    <scope>NUCLEOTIDE SEQUENCE</scope>
    <source>
        <strain evidence="3">KACC 17527</strain>
    </source>
</reference>